<dbReference type="InterPro" id="IPR050780">
    <property type="entry name" value="Mucin_vWF_Thrombospondin_sf"/>
</dbReference>
<comment type="caution">
    <text evidence="4">The sequence shown here is derived from an EMBL/GenBank/DDBJ whole genome shotgun (WGS) entry which is preliminary data.</text>
</comment>
<evidence type="ECO:0000256" key="1">
    <source>
        <dbReference type="ARBA" id="ARBA00023157"/>
    </source>
</evidence>
<dbReference type="Proteomes" id="UP000826234">
    <property type="component" value="Unassembled WGS sequence"/>
</dbReference>
<proteinExistence type="predicted"/>
<keyword evidence="2" id="KW-0325">Glycoprotein</keyword>
<protein>
    <recommendedName>
        <fullName evidence="3">VWFD domain-containing protein</fullName>
    </recommendedName>
</protein>
<dbReference type="PANTHER" id="PTHR11339:SF228">
    <property type="entry name" value="OTOGELIN"/>
    <property type="match status" value="1"/>
</dbReference>
<gene>
    <name evidence="4" type="ORF">JD844_021852</name>
</gene>
<sequence>MIKPDFTHPPVKEKVHTVLKIFEGELTGLCGNFDSKTINEMRTPENFELTNAQEFGSSWAAGEVDVTWFYSNCLTDTCGCNQGGDCECFCTSVAAYAHQCCQQGIMVDWRSPRLCPYDCEYINKGKGPYKLVSYLDREVAIAANLRDGSVFPAKGDVFASGDAVTFMLTSGLYKPKAHGKLDVTVKFVDS</sequence>
<dbReference type="Pfam" id="PF08742">
    <property type="entry name" value="C8"/>
    <property type="match status" value="1"/>
</dbReference>
<dbReference type="InterPro" id="IPR014853">
    <property type="entry name" value="VWF/SSPO/ZAN-like_Cys-rich_dom"/>
</dbReference>
<accession>A0ABQ7SU35</accession>
<dbReference type="PANTHER" id="PTHR11339">
    <property type="entry name" value="EXTRACELLULAR MATRIX GLYCOPROTEIN RELATED"/>
    <property type="match status" value="1"/>
</dbReference>
<dbReference type="InterPro" id="IPR001846">
    <property type="entry name" value="VWF_type-D"/>
</dbReference>
<keyword evidence="5" id="KW-1185">Reference proteome</keyword>
<dbReference type="PROSITE" id="PS51233">
    <property type="entry name" value="VWFD"/>
    <property type="match status" value="1"/>
</dbReference>
<evidence type="ECO:0000313" key="4">
    <source>
        <dbReference type="EMBL" id="KAH0620936.1"/>
    </source>
</evidence>
<organism evidence="4 5">
    <name type="scientific">Phrynosoma platyrhinos</name>
    <name type="common">Desert horned lizard</name>
    <dbReference type="NCBI Taxonomy" id="52577"/>
    <lineage>
        <taxon>Eukaryota</taxon>
        <taxon>Metazoa</taxon>
        <taxon>Chordata</taxon>
        <taxon>Craniata</taxon>
        <taxon>Vertebrata</taxon>
        <taxon>Euteleostomi</taxon>
        <taxon>Lepidosauria</taxon>
        <taxon>Squamata</taxon>
        <taxon>Bifurcata</taxon>
        <taxon>Unidentata</taxon>
        <taxon>Episquamata</taxon>
        <taxon>Toxicofera</taxon>
        <taxon>Iguania</taxon>
        <taxon>Phrynosomatidae</taxon>
        <taxon>Phrynosomatinae</taxon>
        <taxon>Phrynosoma</taxon>
    </lineage>
</organism>
<evidence type="ECO:0000313" key="5">
    <source>
        <dbReference type="Proteomes" id="UP000826234"/>
    </source>
</evidence>
<name>A0ABQ7SU35_PHRPL</name>
<dbReference type="EMBL" id="JAIPUX010003289">
    <property type="protein sequence ID" value="KAH0620936.1"/>
    <property type="molecule type" value="Genomic_DNA"/>
</dbReference>
<feature type="domain" description="VWFD" evidence="3">
    <location>
        <begin position="1"/>
        <end position="74"/>
    </location>
</feature>
<evidence type="ECO:0000256" key="2">
    <source>
        <dbReference type="ARBA" id="ARBA00023180"/>
    </source>
</evidence>
<keyword evidence="1" id="KW-1015">Disulfide bond</keyword>
<evidence type="ECO:0000259" key="3">
    <source>
        <dbReference type="PROSITE" id="PS51233"/>
    </source>
</evidence>
<reference evidence="4 5" key="1">
    <citation type="journal article" date="2022" name="Gigascience">
        <title>A chromosome-level genome assembly and annotation of the desert horned lizard, Phrynosoma platyrhinos, provides insight into chromosomal rearrangements among reptiles.</title>
        <authorList>
            <person name="Koochekian N."/>
            <person name="Ascanio A."/>
            <person name="Farleigh K."/>
            <person name="Card D.C."/>
            <person name="Schield D.R."/>
            <person name="Castoe T.A."/>
            <person name="Jezkova T."/>
        </authorList>
    </citation>
    <scope>NUCLEOTIDE SEQUENCE [LARGE SCALE GENOMIC DNA]</scope>
    <source>
        <strain evidence="4">NK-2021</strain>
    </source>
</reference>
<dbReference type="SMART" id="SM00832">
    <property type="entry name" value="C8"/>
    <property type="match status" value="1"/>
</dbReference>